<reference evidence="1 2" key="1">
    <citation type="journal article" date="2024" name="Plant Biotechnol. J.">
        <title>Dendrobium thyrsiflorum genome and its molecular insights into genes involved in important horticultural traits.</title>
        <authorList>
            <person name="Chen B."/>
            <person name="Wang J.Y."/>
            <person name="Zheng P.J."/>
            <person name="Li K.L."/>
            <person name="Liang Y.M."/>
            <person name="Chen X.F."/>
            <person name="Zhang C."/>
            <person name="Zhao X."/>
            <person name="He X."/>
            <person name="Zhang G.Q."/>
            <person name="Liu Z.J."/>
            <person name="Xu Q."/>
        </authorList>
    </citation>
    <scope>NUCLEOTIDE SEQUENCE [LARGE SCALE GENOMIC DNA]</scope>
    <source>
        <strain evidence="1">GZMU011</strain>
    </source>
</reference>
<proteinExistence type="predicted"/>
<dbReference type="EMBL" id="JANQDX010000018">
    <property type="protein sequence ID" value="KAL0906367.1"/>
    <property type="molecule type" value="Genomic_DNA"/>
</dbReference>
<comment type="caution">
    <text evidence="1">The sequence shown here is derived from an EMBL/GenBank/DDBJ whole genome shotgun (WGS) entry which is preliminary data.</text>
</comment>
<sequence length="113" mass="12492">MGGGVMMSMIKIQFRPPEPSWSLVYLVKRDNRLNLTKGFLSADMGCVVQGYLVNLGVIRKHTGSGHDRNLVVSFGGKPLNSEGPGHTVYQRCHLVAKPPVRGHVTCPYWQDTV</sequence>
<evidence type="ECO:0000313" key="2">
    <source>
        <dbReference type="Proteomes" id="UP001552299"/>
    </source>
</evidence>
<evidence type="ECO:0000313" key="1">
    <source>
        <dbReference type="EMBL" id="KAL0906367.1"/>
    </source>
</evidence>
<gene>
    <name evidence="1" type="ORF">M5K25_024857</name>
</gene>
<keyword evidence="2" id="KW-1185">Reference proteome</keyword>
<dbReference type="Proteomes" id="UP001552299">
    <property type="component" value="Unassembled WGS sequence"/>
</dbReference>
<dbReference type="AlphaFoldDB" id="A0ABD0U7P1"/>
<accession>A0ABD0U7P1</accession>
<protein>
    <submittedName>
        <fullName evidence="1">Uncharacterized protein</fullName>
    </submittedName>
</protein>
<name>A0ABD0U7P1_DENTH</name>
<organism evidence="1 2">
    <name type="scientific">Dendrobium thyrsiflorum</name>
    <name type="common">Pinecone-like raceme dendrobium</name>
    <name type="synonym">Orchid</name>
    <dbReference type="NCBI Taxonomy" id="117978"/>
    <lineage>
        <taxon>Eukaryota</taxon>
        <taxon>Viridiplantae</taxon>
        <taxon>Streptophyta</taxon>
        <taxon>Embryophyta</taxon>
        <taxon>Tracheophyta</taxon>
        <taxon>Spermatophyta</taxon>
        <taxon>Magnoliopsida</taxon>
        <taxon>Liliopsida</taxon>
        <taxon>Asparagales</taxon>
        <taxon>Orchidaceae</taxon>
        <taxon>Epidendroideae</taxon>
        <taxon>Malaxideae</taxon>
        <taxon>Dendrobiinae</taxon>
        <taxon>Dendrobium</taxon>
    </lineage>
</organism>